<organism evidence="2 3">
    <name type="scientific">Streptomyces minutiscleroticus</name>
    <dbReference type="NCBI Taxonomy" id="68238"/>
    <lineage>
        <taxon>Bacteria</taxon>
        <taxon>Bacillati</taxon>
        <taxon>Actinomycetota</taxon>
        <taxon>Actinomycetes</taxon>
        <taxon>Kitasatosporales</taxon>
        <taxon>Streptomycetaceae</taxon>
        <taxon>Streptomyces</taxon>
    </lineage>
</organism>
<dbReference type="AlphaFoldDB" id="A0A918U5I9"/>
<feature type="region of interest" description="Disordered" evidence="1">
    <location>
        <begin position="1"/>
        <end position="29"/>
    </location>
</feature>
<gene>
    <name evidence="2" type="ORF">GCM10010358_59200</name>
</gene>
<name>A0A918U5I9_9ACTN</name>
<accession>A0A918U5I9</accession>
<keyword evidence="3" id="KW-1185">Reference proteome</keyword>
<evidence type="ECO:0000313" key="3">
    <source>
        <dbReference type="Proteomes" id="UP000619244"/>
    </source>
</evidence>
<evidence type="ECO:0000256" key="1">
    <source>
        <dbReference type="SAM" id="MobiDB-lite"/>
    </source>
</evidence>
<comment type="caution">
    <text evidence="2">The sequence shown here is derived from an EMBL/GenBank/DDBJ whole genome shotgun (WGS) entry which is preliminary data.</text>
</comment>
<protein>
    <submittedName>
        <fullName evidence="2">Uncharacterized protein</fullName>
    </submittedName>
</protein>
<reference evidence="2" key="1">
    <citation type="journal article" date="2014" name="Int. J. Syst. Evol. Microbiol.">
        <title>Complete genome sequence of Corynebacterium casei LMG S-19264T (=DSM 44701T), isolated from a smear-ripened cheese.</title>
        <authorList>
            <consortium name="US DOE Joint Genome Institute (JGI-PGF)"/>
            <person name="Walter F."/>
            <person name="Albersmeier A."/>
            <person name="Kalinowski J."/>
            <person name="Ruckert C."/>
        </authorList>
    </citation>
    <scope>NUCLEOTIDE SEQUENCE</scope>
    <source>
        <strain evidence="2">JCM 4790</strain>
    </source>
</reference>
<sequence>MSTRRGPDGVTRPRRAARAPGVRNPPVRPGRRADCVAVGGAEERLPAAAVLGLLAARALHDAEECATAPGRLRRNTPVLRARHPAVPQGVWRRLARGRPAVAAAPGRRLRHLTAAMTIRSATGFIPSPLASVAFTE</sequence>
<evidence type="ECO:0000313" key="2">
    <source>
        <dbReference type="EMBL" id="GGX97642.1"/>
    </source>
</evidence>
<dbReference type="EMBL" id="BMVU01000038">
    <property type="protein sequence ID" value="GGX97642.1"/>
    <property type="molecule type" value="Genomic_DNA"/>
</dbReference>
<reference evidence="2" key="2">
    <citation type="submission" date="2020-09" db="EMBL/GenBank/DDBJ databases">
        <authorList>
            <person name="Sun Q."/>
            <person name="Ohkuma M."/>
        </authorList>
    </citation>
    <scope>NUCLEOTIDE SEQUENCE</scope>
    <source>
        <strain evidence="2">JCM 4790</strain>
    </source>
</reference>
<dbReference type="Proteomes" id="UP000619244">
    <property type="component" value="Unassembled WGS sequence"/>
</dbReference>
<proteinExistence type="predicted"/>